<keyword evidence="2 4" id="KW-0238">DNA-binding</keyword>
<dbReference type="Pfam" id="PF00440">
    <property type="entry name" value="TetR_N"/>
    <property type="match status" value="1"/>
</dbReference>
<keyword evidence="7" id="KW-1185">Reference proteome</keyword>
<evidence type="ECO:0000313" key="7">
    <source>
        <dbReference type="Proteomes" id="UP000198542"/>
    </source>
</evidence>
<protein>
    <submittedName>
        <fullName evidence="6">Regulatory protein, tetR family</fullName>
    </submittedName>
</protein>
<dbReference type="Proteomes" id="UP000198542">
    <property type="component" value="Unassembled WGS sequence"/>
</dbReference>
<dbReference type="InterPro" id="IPR009057">
    <property type="entry name" value="Homeodomain-like_sf"/>
</dbReference>
<proteinExistence type="predicted"/>
<sequence>MARVGAELRRQDFVEATVKVIAEHGVANATTRRIAAAAGCPLASLHYVFHTKDDLLYAVYESLFNLPHQALTNVPAGTTAAETTAEMLRQLVTWFSTNPDIAKAQTELFFWAMRNNPEMATRIYAVAIEATEQAMEKAIGTQFDKAFLKATSRLLVHLVDGLIIAWSAHGDLARLEAETETACEAVALLVASR</sequence>
<dbReference type="SUPFAM" id="SSF46689">
    <property type="entry name" value="Homeodomain-like"/>
    <property type="match status" value="1"/>
</dbReference>
<dbReference type="GO" id="GO:0000976">
    <property type="term" value="F:transcription cis-regulatory region binding"/>
    <property type="evidence" value="ECO:0007669"/>
    <property type="project" value="TreeGrafter"/>
</dbReference>
<dbReference type="InterPro" id="IPR050109">
    <property type="entry name" value="HTH-type_TetR-like_transc_reg"/>
</dbReference>
<dbReference type="PROSITE" id="PS50977">
    <property type="entry name" value="HTH_TETR_2"/>
    <property type="match status" value="1"/>
</dbReference>
<dbReference type="PANTHER" id="PTHR30055">
    <property type="entry name" value="HTH-TYPE TRANSCRIPTIONAL REGULATOR RUTR"/>
    <property type="match status" value="1"/>
</dbReference>
<dbReference type="GO" id="GO:0003700">
    <property type="term" value="F:DNA-binding transcription factor activity"/>
    <property type="evidence" value="ECO:0007669"/>
    <property type="project" value="TreeGrafter"/>
</dbReference>
<feature type="domain" description="HTH tetR-type" evidence="5">
    <location>
        <begin position="7"/>
        <end position="67"/>
    </location>
</feature>
<name>A0A1H4Q0B1_PSEJE</name>
<evidence type="ECO:0000259" key="5">
    <source>
        <dbReference type="PROSITE" id="PS50977"/>
    </source>
</evidence>
<dbReference type="AlphaFoldDB" id="A0A1H4Q0B1"/>
<evidence type="ECO:0000313" key="6">
    <source>
        <dbReference type="EMBL" id="SEC12862.1"/>
    </source>
</evidence>
<evidence type="ECO:0000256" key="3">
    <source>
        <dbReference type="ARBA" id="ARBA00023163"/>
    </source>
</evidence>
<evidence type="ECO:0000256" key="2">
    <source>
        <dbReference type="ARBA" id="ARBA00023125"/>
    </source>
</evidence>
<organism evidence="6 7">
    <name type="scientific">Pseudomonas jessenii</name>
    <dbReference type="NCBI Taxonomy" id="77298"/>
    <lineage>
        <taxon>Bacteria</taxon>
        <taxon>Pseudomonadati</taxon>
        <taxon>Pseudomonadota</taxon>
        <taxon>Gammaproteobacteria</taxon>
        <taxon>Pseudomonadales</taxon>
        <taxon>Pseudomonadaceae</taxon>
        <taxon>Pseudomonas</taxon>
    </lineage>
</organism>
<dbReference type="PANTHER" id="PTHR30055:SF234">
    <property type="entry name" value="HTH-TYPE TRANSCRIPTIONAL REGULATOR BETI"/>
    <property type="match status" value="1"/>
</dbReference>
<dbReference type="RefSeq" id="WP_167362888.1">
    <property type="nucleotide sequence ID" value="NZ_CATKQF010000011.1"/>
</dbReference>
<dbReference type="Gene3D" id="1.10.357.10">
    <property type="entry name" value="Tetracycline Repressor, domain 2"/>
    <property type="match status" value="1"/>
</dbReference>
<keyword evidence="1" id="KW-0805">Transcription regulation</keyword>
<keyword evidence="3" id="KW-0804">Transcription</keyword>
<reference evidence="7" key="1">
    <citation type="submission" date="2016-10" db="EMBL/GenBank/DDBJ databases">
        <authorList>
            <person name="Varghese N."/>
            <person name="Submissions S."/>
        </authorList>
    </citation>
    <scope>NUCLEOTIDE SEQUENCE [LARGE SCALE GENOMIC DNA]</scope>
    <source>
        <strain evidence="7">BS3660</strain>
    </source>
</reference>
<dbReference type="InterPro" id="IPR001647">
    <property type="entry name" value="HTH_TetR"/>
</dbReference>
<evidence type="ECO:0000256" key="1">
    <source>
        <dbReference type="ARBA" id="ARBA00023015"/>
    </source>
</evidence>
<feature type="DNA-binding region" description="H-T-H motif" evidence="4">
    <location>
        <begin position="30"/>
        <end position="49"/>
    </location>
</feature>
<gene>
    <name evidence="6" type="ORF">SAMN04490187_3275</name>
</gene>
<accession>A0A1H4Q0B1</accession>
<dbReference type="EMBL" id="FNTC01000002">
    <property type="protein sequence ID" value="SEC12862.1"/>
    <property type="molecule type" value="Genomic_DNA"/>
</dbReference>
<evidence type="ECO:0000256" key="4">
    <source>
        <dbReference type="PROSITE-ProRule" id="PRU00335"/>
    </source>
</evidence>